<gene>
    <name evidence="2" type="ORF">AMSG_09342</name>
</gene>
<accession>A0A0L0DLB7</accession>
<feature type="transmembrane region" description="Helical" evidence="1">
    <location>
        <begin position="5"/>
        <end position="27"/>
    </location>
</feature>
<reference evidence="2 3" key="1">
    <citation type="submission" date="2010-05" db="EMBL/GenBank/DDBJ databases">
        <title>The Genome Sequence of Thecamonas trahens ATCC 50062.</title>
        <authorList>
            <consortium name="The Broad Institute Genome Sequencing Platform"/>
            <person name="Russ C."/>
            <person name="Cuomo C."/>
            <person name="Shea T."/>
            <person name="Young S.K."/>
            <person name="Zeng Q."/>
            <person name="Koehrsen M."/>
            <person name="Haas B."/>
            <person name="Borodovsky M."/>
            <person name="Guigo R."/>
            <person name="Alvarado L."/>
            <person name="Berlin A."/>
            <person name="Bochicchio J."/>
            <person name="Borenstein D."/>
            <person name="Chapman S."/>
            <person name="Chen Z."/>
            <person name="Freedman E."/>
            <person name="Gellesch M."/>
            <person name="Goldberg J."/>
            <person name="Griggs A."/>
            <person name="Gujja S."/>
            <person name="Heilman E."/>
            <person name="Heiman D."/>
            <person name="Hepburn T."/>
            <person name="Howarth C."/>
            <person name="Jen D."/>
            <person name="Larson L."/>
            <person name="Mehta T."/>
            <person name="Park D."/>
            <person name="Pearson M."/>
            <person name="Roberts A."/>
            <person name="Saif S."/>
            <person name="Shenoy N."/>
            <person name="Sisk P."/>
            <person name="Stolte C."/>
            <person name="Sykes S."/>
            <person name="Thomson T."/>
            <person name="Walk T."/>
            <person name="White J."/>
            <person name="Yandava C."/>
            <person name="Burger G."/>
            <person name="Gray M.W."/>
            <person name="Holland P.W.H."/>
            <person name="King N."/>
            <person name="Lang F.B.F."/>
            <person name="Roger A.J."/>
            <person name="Ruiz-Trillo I."/>
            <person name="Lander E."/>
            <person name="Nusbaum C."/>
        </authorList>
    </citation>
    <scope>NUCLEOTIDE SEQUENCE [LARGE SCALE GENOMIC DNA]</scope>
    <source>
        <strain evidence="2 3">ATCC 50062</strain>
    </source>
</reference>
<dbReference type="Gene3D" id="1.20.120.1750">
    <property type="match status" value="1"/>
</dbReference>
<dbReference type="SUPFAM" id="SSF57850">
    <property type="entry name" value="RING/U-box"/>
    <property type="match status" value="1"/>
</dbReference>
<dbReference type="GeneID" id="25567828"/>
<evidence type="ECO:0000256" key="1">
    <source>
        <dbReference type="SAM" id="Phobius"/>
    </source>
</evidence>
<proteinExistence type="predicted"/>
<organism evidence="2 3">
    <name type="scientific">Thecamonas trahens ATCC 50062</name>
    <dbReference type="NCBI Taxonomy" id="461836"/>
    <lineage>
        <taxon>Eukaryota</taxon>
        <taxon>Apusozoa</taxon>
        <taxon>Apusomonadida</taxon>
        <taxon>Apusomonadidae</taxon>
        <taxon>Thecamonas</taxon>
    </lineage>
</organism>
<sequence length="744" mass="79750">MAAIVVVVVVDIISVIVVVTFTATVLACYTTPSGDVVVGKILAPSKDEVGVVEANGKFPAMRPWMAASRDGGGPHPDVAVYAVRVVCRNWFKPCRIVVSHAEVDQPHTGIVPRSIAAMAAAWSGGLAWIAVYGPGLLLAAAVVLAPRRSWSIARSLRDRVLAAIVPAAHRPAVVLALRERRWVRALSEATPDNDDDAAAPQLRLLGRKVEPAEAEALQQMRAVYAQRRTALAARAVRGSAPRVWDVADTSVEAVLGYVARARDAELRAPVLAVGLEPLGEAAAGMAAALAEDEYSQYVRHTANGLLPARDLAAARALGAFAGKCFAEGVSFPLRYAADVYRELVARPDRGRAALSELDGGIGAFVSSFWRVADSGTGLAEVVRLMSAEAVATLVLSPAVVDRRSVVSALQWRRGRDDGEAQRWLSELLVSLDEATMALVAVAVFGREVLMSGKPGGRAVVALGGRLAMVRRGVVVVPHAAANQAEFNLLVVSALGLDGLRLACCVCQYEARESEGLRCEAGHFVCALCFDQSVRVQVAPECLGQFRAAGARIVCPLFTGERGGCTASPFTIEEVTGWGGEASRAFLAAREAVREGAMTERLEQEFEDRLAQRMERALAQDAESQEVERAALHVQNQILTLRCPSCTTAFFDYDGCAALRCGACQATFCALCLTACDSSNATHRHVRTCDLNPNPGSYFVQAAQFEAVHRVRKRDLLAAYLDTLPYHVAQRVRHERRTDFADLLA</sequence>
<keyword evidence="3" id="KW-1185">Reference proteome</keyword>
<name>A0A0L0DLB7_THETB</name>
<dbReference type="RefSeq" id="XP_013754727.1">
    <property type="nucleotide sequence ID" value="XM_013899273.1"/>
</dbReference>
<dbReference type="Proteomes" id="UP000054408">
    <property type="component" value="Unassembled WGS sequence"/>
</dbReference>
<dbReference type="EMBL" id="GL349478">
    <property type="protein sequence ID" value="KNC53050.1"/>
    <property type="molecule type" value="Genomic_DNA"/>
</dbReference>
<keyword evidence="1" id="KW-1133">Transmembrane helix</keyword>
<dbReference type="OrthoDB" id="4062651at2759"/>
<dbReference type="CDD" id="cd20336">
    <property type="entry name" value="Rcat_RBR"/>
    <property type="match status" value="1"/>
</dbReference>
<evidence type="ECO:0000313" key="2">
    <source>
        <dbReference type="EMBL" id="KNC53050.1"/>
    </source>
</evidence>
<evidence type="ECO:0000313" key="3">
    <source>
        <dbReference type="Proteomes" id="UP000054408"/>
    </source>
</evidence>
<keyword evidence="1" id="KW-0472">Membrane</keyword>
<protein>
    <submittedName>
        <fullName evidence="2">Uncharacterized protein</fullName>
    </submittedName>
</protein>
<feature type="transmembrane region" description="Helical" evidence="1">
    <location>
        <begin position="126"/>
        <end position="145"/>
    </location>
</feature>
<dbReference type="AlphaFoldDB" id="A0A0L0DLB7"/>
<keyword evidence="1" id="KW-0812">Transmembrane</keyword>